<feature type="compositionally biased region" description="Acidic residues" evidence="1">
    <location>
        <begin position="340"/>
        <end position="363"/>
    </location>
</feature>
<evidence type="ECO:0000313" key="3">
    <source>
        <dbReference type="EMBL" id="KNE71682.1"/>
    </source>
</evidence>
<name>A0A0L0TAA0_ALLM3</name>
<feature type="compositionally biased region" description="Polar residues" evidence="1">
    <location>
        <begin position="565"/>
        <end position="579"/>
    </location>
</feature>
<dbReference type="OrthoDB" id="411251at2759"/>
<dbReference type="InterPro" id="IPR035965">
    <property type="entry name" value="PAS-like_dom_sf"/>
</dbReference>
<protein>
    <recommendedName>
        <fullName evidence="2">PAS domain-containing protein</fullName>
    </recommendedName>
</protein>
<organism evidence="3 4">
    <name type="scientific">Allomyces macrogynus (strain ATCC 38327)</name>
    <name type="common">Allomyces javanicus var. macrogynus</name>
    <dbReference type="NCBI Taxonomy" id="578462"/>
    <lineage>
        <taxon>Eukaryota</taxon>
        <taxon>Fungi</taxon>
        <taxon>Fungi incertae sedis</taxon>
        <taxon>Blastocladiomycota</taxon>
        <taxon>Blastocladiomycetes</taxon>
        <taxon>Blastocladiales</taxon>
        <taxon>Blastocladiaceae</taxon>
        <taxon>Allomyces</taxon>
    </lineage>
</organism>
<proteinExistence type="predicted"/>
<evidence type="ECO:0000256" key="1">
    <source>
        <dbReference type="SAM" id="MobiDB-lite"/>
    </source>
</evidence>
<keyword evidence="4" id="KW-1185">Reference proteome</keyword>
<evidence type="ECO:0000313" key="4">
    <source>
        <dbReference type="Proteomes" id="UP000054350"/>
    </source>
</evidence>
<dbReference type="SUPFAM" id="SSF55785">
    <property type="entry name" value="PYP-like sensor domain (PAS domain)"/>
    <property type="match status" value="1"/>
</dbReference>
<feature type="compositionally biased region" description="Low complexity" evidence="1">
    <location>
        <begin position="281"/>
        <end position="300"/>
    </location>
</feature>
<feature type="compositionally biased region" description="Low complexity" evidence="1">
    <location>
        <begin position="546"/>
        <end position="555"/>
    </location>
</feature>
<dbReference type="Gene3D" id="3.30.450.20">
    <property type="entry name" value="PAS domain"/>
    <property type="match status" value="2"/>
</dbReference>
<gene>
    <name evidence="3" type="ORF">AMAG_16235</name>
</gene>
<feature type="region of interest" description="Disordered" evidence="1">
    <location>
        <begin position="331"/>
        <end position="388"/>
    </location>
</feature>
<dbReference type="VEuPathDB" id="FungiDB:AMAG_16235"/>
<accession>A0A0L0TAA0</accession>
<sequence length="579" mass="61700">MEASFISFHDLSPEGRYLYASPSITSVNGFAPSDVVGTPAYDYFFASELEACRELHRQTIAFEKVAVVVHLHMRTRWGQYIKVATVSNLCTDCIVSCTWRITDDEKARARDSASEEAWVVEANGRIVSKCWNLRDHYFSSHRRTWDENVADIKQVRACLILNRFTAKLDILFCTANIARLLPGVTPQALMQTSLIDLVHPTCRHNVLAEVARVKRTEGMCHVRFTLVTNTEDGESKEFDMEMVMAGTSDGLIGIMRACSAAHVVAANDPPAAVGAAGSASASSRASTASTPITPSIASSANGDAAARQPPGLMLFTKAPVYLDFGAQWATESNPLSPASDDVDSVSDSDMDDGDDDEVDEDDMTSVTTSVAGTYQGSDQDPRYAGAAMGRPYLAGDPYAHGHAHAPPHGHGHGHGHVPHHALVHVAYAGGYAGHPPLPPPQHVHAAAGYYTPPAVSALPMTYVPAAPPPPLPHSSAPPGPYGGWVTDSTTRMTSRPPAVPSPSWSTHAARRDSVDGTARSHAAATVATSDYGDQDDVFAATWTGLPAARGAGQPPRAMPPDPGARQQQPGPSGWTWSGQ</sequence>
<reference evidence="3 4" key="1">
    <citation type="submission" date="2009-11" db="EMBL/GenBank/DDBJ databases">
        <title>Annotation of Allomyces macrogynus ATCC 38327.</title>
        <authorList>
            <consortium name="The Broad Institute Genome Sequencing Platform"/>
            <person name="Russ C."/>
            <person name="Cuomo C."/>
            <person name="Burger G."/>
            <person name="Gray M.W."/>
            <person name="Holland P.W.H."/>
            <person name="King N."/>
            <person name="Lang F.B.F."/>
            <person name="Roger A.J."/>
            <person name="Ruiz-Trillo I."/>
            <person name="Young S.K."/>
            <person name="Zeng Q."/>
            <person name="Gargeya S."/>
            <person name="Fitzgerald M."/>
            <person name="Haas B."/>
            <person name="Abouelleil A."/>
            <person name="Alvarado L."/>
            <person name="Arachchi H.M."/>
            <person name="Berlin A."/>
            <person name="Chapman S.B."/>
            <person name="Gearin G."/>
            <person name="Goldberg J."/>
            <person name="Griggs A."/>
            <person name="Gujja S."/>
            <person name="Hansen M."/>
            <person name="Heiman D."/>
            <person name="Howarth C."/>
            <person name="Larimer J."/>
            <person name="Lui A."/>
            <person name="MacDonald P.J.P."/>
            <person name="McCowen C."/>
            <person name="Montmayeur A."/>
            <person name="Murphy C."/>
            <person name="Neiman D."/>
            <person name="Pearson M."/>
            <person name="Priest M."/>
            <person name="Roberts A."/>
            <person name="Saif S."/>
            <person name="Shea T."/>
            <person name="Sisk P."/>
            <person name="Stolte C."/>
            <person name="Sykes S."/>
            <person name="Wortman J."/>
            <person name="Nusbaum C."/>
            <person name="Birren B."/>
        </authorList>
    </citation>
    <scope>NUCLEOTIDE SEQUENCE [LARGE SCALE GENOMIC DNA]</scope>
    <source>
        <strain evidence="3 4">ATCC 38327</strain>
    </source>
</reference>
<dbReference type="PROSITE" id="PS50112">
    <property type="entry name" value="PAS"/>
    <property type="match status" value="1"/>
</dbReference>
<evidence type="ECO:0000259" key="2">
    <source>
        <dbReference type="PROSITE" id="PS50112"/>
    </source>
</evidence>
<feature type="region of interest" description="Disordered" evidence="1">
    <location>
        <begin position="281"/>
        <end position="305"/>
    </location>
</feature>
<dbReference type="EMBL" id="GG745373">
    <property type="protein sequence ID" value="KNE71682.1"/>
    <property type="molecule type" value="Genomic_DNA"/>
</dbReference>
<dbReference type="InterPro" id="IPR000014">
    <property type="entry name" value="PAS"/>
</dbReference>
<dbReference type="AlphaFoldDB" id="A0A0L0TAA0"/>
<feature type="region of interest" description="Disordered" evidence="1">
    <location>
        <begin position="490"/>
        <end position="579"/>
    </location>
</feature>
<dbReference type="Proteomes" id="UP000054350">
    <property type="component" value="Unassembled WGS sequence"/>
</dbReference>
<dbReference type="eggNOG" id="ENOG502S8B6">
    <property type="taxonomic scope" value="Eukaryota"/>
</dbReference>
<feature type="domain" description="PAS" evidence="2">
    <location>
        <begin position="1"/>
        <end position="63"/>
    </location>
</feature>
<dbReference type="CDD" id="cd00130">
    <property type="entry name" value="PAS"/>
    <property type="match status" value="2"/>
</dbReference>
<reference evidence="4" key="2">
    <citation type="submission" date="2009-11" db="EMBL/GenBank/DDBJ databases">
        <title>The Genome Sequence of Allomyces macrogynus strain ATCC 38327.</title>
        <authorList>
            <consortium name="The Broad Institute Genome Sequencing Platform"/>
            <person name="Russ C."/>
            <person name="Cuomo C."/>
            <person name="Shea T."/>
            <person name="Young S.K."/>
            <person name="Zeng Q."/>
            <person name="Koehrsen M."/>
            <person name="Haas B."/>
            <person name="Borodovsky M."/>
            <person name="Guigo R."/>
            <person name="Alvarado L."/>
            <person name="Berlin A."/>
            <person name="Borenstein D."/>
            <person name="Chen Z."/>
            <person name="Engels R."/>
            <person name="Freedman E."/>
            <person name="Gellesch M."/>
            <person name="Goldberg J."/>
            <person name="Griggs A."/>
            <person name="Gujja S."/>
            <person name="Heiman D."/>
            <person name="Hepburn T."/>
            <person name="Howarth C."/>
            <person name="Jen D."/>
            <person name="Larson L."/>
            <person name="Lewis B."/>
            <person name="Mehta T."/>
            <person name="Park D."/>
            <person name="Pearson M."/>
            <person name="Roberts A."/>
            <person name="Saif S."/>
            <person name="Shenoy N."/>
            <person name="Sisk P."/>
            <person name="Stolte C."/>
            <person name="Sykes S."/>
            <person name="Walk T."/>
            <person name="White J."/>
            <person name="Yandava C."/>
            <person name="Burger G."/>
            <person name="Gray M.W."/>
            <person name="Holland P.W.H."/>
            <person name="King N."/>
            <person name="Lang F.B.F."/>
            <person name="Roger A.J."/>
            <person name="Ruiz-Trillo I."/>
            <person name="Lander E."/>
            <person name="Nusbaum C."/>
        </authorList>
    </citation>
    <scope>NUCLEOTIDE SEQUENCE [LARGE SCALE GENOMIC DNA]</scope>
    <source>
        <strain evidence="4">ATCC 38327</strain>
    </source>
</reference>